<feature type="transmembrane region" description="Helical" evidence="10">
    <location>
        <begin position="188"/>
        <end position="207"/>
    </location>
</feature>
<evidence type="ECO:0000256" key="7">
    <source>
        <dbReference type="ARBA" id="ARBA00023098"/>
    </source>
</evidence>
<keyword evidence="3 10" id="KW-0808">Transferase</keyword>
<reference evidence="11" key="1">
    <citation type="submission" date="2022-07" db="EMBL/GenBank/DDBJ databases">
        <title>Genome analysis of Parmales, a sister group of diatoms, reveals the evolutionary specialization of diatoms from phago-mixotrophs to photoautotrophs.</title>
        <authorList>
            <person name="Ban H."/>
            <person name="Sato S."/>
            <person name="Yoshikawa S."/>
            <person name="Kazumasa Y."/>
            <person name="Nakamura Y."/>
            <person name="Ichinomiya M."/>
            <person name="Saitoh K."/>
            <person name="Sato N."/>
            <person name="Blanc-Mathieu R."/>
            <person name="Endo H."/>
            <person name="Kuwata A."/>
            <person name="Ogata H."/>
        </authorList>
    </citation>
    <scope>NUCLEOTIDE SEQUENCE</scope>
</reference>
<feature type="transmembrane region" description="Helical" evidence="10">
    <location>
        <begin position="219"/>
        <end position="243"/>
    </location>
</feature>
<evidence type="ECO:0000256" key="4">
    <source>
        <dbReference type="ARBA" id="ARBA00022692"/>
    </source>
</evidence>
<comment type="subcellular location">
    <subcellularLocation>
        <location evidence="1">Membrane</location>
        <topology evidence="1">Multi-pass membrane protein</topology>
    </subcellularLocation>
</comment>
<dbReference type="Proteomes" id="UP001165082">
    <property type="component" value="Unassembled WGS sequence"/>
</dbReference>
<dbReference type="PROSITE" id="PS01188">
    <property type="entry name" value="ELO"/>
    <property type="match status" value="1"/>
</dbReference>
<dbReference type="GO" id="GO:0019367">
    <property type="term" value="P:fatty acid elongation, saturated fatty acid"/>
    <property type="evidence" value="ECO:0007669"/>
    <property type="project" value="TreeGrafter"/>
</dbReference>
<dbReference type="GO" id="GO:0034625">
    <property type="term" value="P:fatty acid elongation, monounsaturated fatty acid"/>
    <property type="evidence" value="ECO:0007669"/>
    <property type="project" value="TreeGrafter"/>
</dbReference>
<accession>A0A9W7ADY4</accession>
<dbReference type="EMBL" id="BRXZ01004227">
    <property type="protein sequence ID" value="GMH70956.1"/>
    <property type="molecule type" value="Genomic_DNA"/>
</dbReference>
<evidence type="ECO:0000256" key="10">
    <source>
        <dbReference type="RuleBase" id="RU361115"/>
    </source>
</evidence>
<feature type="transmembrane region" description="Helical" evidence="10">
    <location>
        <begin position="83"/>
        <end position="104"/>
    </location>
</feature>
<dbReference type="Pfam" id="PF01151">
    <property type="entry name" value="ELO"/>
    <property type="match status" value="1"/>
</dbReference>
<dbReference type="AlphaFoldDB" id="A0A9W7ADY4"/>
<protein>
    <recommendedName>
        <fullName evidence="10">Elongation of fatty acids protein</fullName>
        <ecNumber evidence="10">2.3.1.-</ecNumber>
    </recommendedName>
</protein>
<evidence type="ECO:0000313" key="11">
    <source>
        <dbReference type="EMBL" id="GMH70956.1"/>
    </source>
</evidence>
<dbReference type="PANTHER" id="PTHR11157">
    <property type="entry name" value="FATTY ACID ACYL TRANSFERASE-RELATED"/>
    <property type="match status" value="1"/>
</dbReference>
<keyword evidence="4 10" id="KW-0812">Transmembrane</keyword>
<dbReference type="GO" id="GO:0042761">
    <property type="term" value="P:very long-chain fatty acid biosynthetic process"/>
    <property type="evidence" value="ECO:0007669"/>
    <property type="project" value="TreeGrafter"/>
</dbReference>
<organism evidence="11 12">
    <name type="scientific">Triparma retinervis</name>
    <dbReference type="NCBI Taxonomy" id="2557542"/>
    <lineage>
        <taxon>Eukaryota</taxon>
        <taxon>Sar</taxon>
        <taxon>Stramenopiles</taxon>
        <taxon>Ochrophyta</taxon>
        <taxon>Bolidophyceae</taxon>
        <taxon>Parmales</taxon>
        <taxon>Triparmaceae</taxon>
        <taxon>Triparma</taxon>
    </lineage>
</organism>
<dbReference type="OrthoDB" id="434092at2759"/>
<evidence type="ECO:0000313" key="12">
    <source>
        <dbReference type="Proteomes" id="UP001165082"/>
    </source>
</evidence>
<dbReference type="GO" id="GO:0034626">
    <property type="term" value="P:fatty acid elongation, polyunsaturated fatty acid"/>
    <property type="evidence" value="ECO:0007669"/>
    <property type="project" value="TreeGrafter"/>
</dbReference>
<gene>
    <name evidence="11" type="ORF">TrRE_jg6476</name>
</gene>
<evidence type="ECO:0000256" key="6">
    <source>
        <dbReference type="ARBA" id="ARBA00022989"/>
    </source>
</evidence>
<dbReference type="EC" id="2.3.1.-" evidence="10"/>
<feature type="transmembrane region" description="Helical" evidence="10">
    <location>
        <begin position="124"/>
        <end position="142"/>
    </location>
</feature>
<evidence type="ECO:0000256" key="9">
    <source>
        <dbReference type="ARBA" id="ARBA00023160"/>
    </source>
</evidence>
<proteinExistence type="inferred from homology"/>
<keyword evidence="8 10" id="KW-0472">Membrane</keyword>
<name>A0A9W7ADY4_9STRA</name>
<dbReference type="PANTHER" id="PTHR11157:SF17">
    <property type="entry name" value="ELONGATION OF VERY LONG CHAIN FATTY ACIDS PROTEIN 6"/>
    <property type="match status" value="1"/>
</dbReference>
<dbReference type="GO" id="GO:0009922">
    <property type="term" value="F:fatty acid elongase activity"/>
    <property type="evidence" value="ECO:0007669"/>
    <property type="project" value="InterPro"/>
</dbReference>
<dbReference type="InterPro" id="IPR030457">
    <property type="entry name" value="ELO_CS"/>
</dbReference>
<feature type="transmembrane region" description="Helical" evidence="10">
    <location>
        <begin position="52"/>
        <end position="71"/>
    </location>
</feature>
<keyword evidence="6 10" id="KW-1133">Transmembrane helix</keyword>
<evidence type="ECO:0000256" key="5">
    <source>
        <dbReference type="ARBA" id="ARBA00022832"/>
    </source>
</evidence>
<feature type="transmembrane region" description="Helical" evidence="10">
    <location>
        <begin position="163"/>
        <end position="182"/>
    </location>
</feature>
<keyword evidence="5 10" id="KW-0276">Fatty acid metabolism</keyword>
<comment type="catalytic activity">
    <reaction evidence="10">
        <text>an acyl-CoA + malonyl-CoA + H(+) = a 3-oxoacyl-CoA + CO2 + CoA</text>
        <dbReference type="Rhea" id="RHEA:50252"/>
        <dbReference type="ChEBI" id="CHEBI:15378"/>
        <dbReference type="ChEBI" id="CHEBI:16526"/>
        <dbReference type="ChEBI" id="CHEBI:57287"/>
        <dbReference type="ChEBI" id="CHEBI:57384"/>
        <dbReference type="ChEBI" id="CHEBI:58342"/>
        <dbReference type="ChEBI" id="CHEBI:90726"/>
    </reaction>
    <physiologicalReaction direction="left-to-right" evidence="10">
        <dbReference type="Rhea" id="RHEA:50253"/>
    </physiologicalReaction>
</comment>
<dbReference type="GO" id="GO:0030148">
    <property type="term" value="P:sphingolipid biosynthetic process"/>
    <property type="evidence" value="ECO:0007669"/>
    <property type="project" value="TreeGrafter"/>
</dbReference>
<keyword evidence="9 10" id="KW-0275">Fatty acid biosynthesis</keyword>
<evidence type="ECO:0000256" key="3">
    <source>
        <dbReference type="ARBA" id="ARBA00022679"/>
    </source>
</evidence>
<feature type="transmembrane region" description="Helical" evidence="10">
    <location>
        <begin position="258"/>
        <end position="277"/>
    </location>
</feature>
<keyword evidence="7 10" id="KW-0443">Lipid metabolism</keyword>
<comment type="caution">
    <text evidence="11">The sequence shown here is derived from an EMBL/GenBank/DDBJ whole genome shotgun (WGS) entry which is preliminary data.</text>
</comment>
<keyword evidence="2 10" id="KW-0444">Lipid biosynthesis</keyword>
<keyword evidence="12" id="KW-1185">Reference proteome</keyword>
<dbReference type="GO" id="GO:0005789">
    <property type="term" value="C:endoplasmic reticulum membrane"/>
    <property type="evidence" value="ECO:0007669"/>
    <property type="project" value="TreeGrafter"/>
</dbReference>
<dbReference type="InterPro" id="IPR002076">
    <property type="entry name" value="ELO_fam"/>
</dbReference>
<sequence>MSAALKYINVRGTEVEQAFQKMPFLDFTYTDFERNFEVNVLHQWSKDTWPHVPLALCAIYLVAIFGGKHYMKDRKPAGDTNRAFLAAWNLLLSTFSFMGMFRTVPHLLHNILNKSLEDNVCGSAHADWGSFATGLWVQLFIYSKPFELFDTYFIVHRKRPLIFLHWYHHVTVLLFCWHSYAFESATGLFFVGMNYSVHAIMYGYYCLMALRMKPKWMNPLFITVAQIMQMVVGVFVCVASYYYKFNSTGACGVTNDNLLAGTVMYGSYFALFFKFALDRYMGKAGMSTGMEKNKKKKKAA</sequence>
<evidence type="ECO:0000256" key="8">
    <source>
        <dbReference type="ARBA" id="ARBA00023136"/>
    </source>
</evidence>
<evidence type="ECO:0000256" key="1">
    <source>
        <dbReference type="ARBA" id="ARBA00004141"/>
    </source>
</evidence>
<comment type="similarity">
    <text evidence="10">Belongs to the ELO family.</text>
</comment>
<evidence type="ECO:0000256" key="2">
    <source>
        <dbReference type="ARBA" id="ARBA00022516"/>
    </source>
</evidence>